<gene>
    <name evidence="4" type="ORF">MCYG_06598</name>
</gene>
<proteinExistence type="predicted"/>
<dbReference type="Proteomes" id="UP000002035">
    <property type="component" value="Unassembled WGS sequence"/>
</dbReference>
<evidence type="ECO:0000256" key="1">
    <source>
        <dbReference type="SAM" id="MobiDB-lite"/>
    </source>
</evidence>
<feature type="compositionally biased region" description="Polar residues" evidence="1">
    <location>
        <begin position="80"/>
        <end position="100"/>
    </location>
</feature>
<dbReference type="OrthoDB" id="4173574at2759"/>
<dbReference type="VEuPathDB" id="FungiDB:MCYG_06598"/>
<dbReference type="eggNOG" id="ENOG502RQQM">
    <property type="taxonomic scope" value="Eukaryota"/>
</dbReference>
<evidence type="ECO:0000313" key="5">
    <source>
        <dbReference type="Proteomes" id="UP000002035"/>
    </source>
</evidence>
<dbReference type="RefSeq" id="XP_002844634.1">
    <property type="nucleotide sequence ID" value="XM_002844588.1"/>
</dbReference>
<dbReference type="AlphaFoldDB" id="C5FV45"/>
<dbReference type="OMA" id="FDFMQWI"/>
<protein>
    <submittedName>
        <fullName evidence="4">Uncharacterized protein</fullName>
    </submittedName>
</protein>
<reference evidence="5" key="1">
    <citation type="journal article" date="2012" name="MBio">
        <title>Comparative genome analysis of Trichophyton rubrum and related dermatophytes reveals candidate genes involved in infection.</title>
        <authorList>
            <person name="Martinez D.A."/>
            <person name="Oliver B.G."/>
            <person name="Graeser Y."/>
            <person name="Goldberg J.M."/>
            <person name="Li W."/>
            <person name="Martinez-Rossi N.M."/>
            <person name="Monod M."/>
            <person name="Shelest E."/>
            <person name="Barton R.C."/>
            <person name="Birch E."/>
            <person name="Brakhage A.A."/>
            <person name="Chen Z."/>
            <person name="Gurr S.J."/>
            <person name="Heiman D."/>
            <person name="Heitman J."/>
            <person name="Kosti I."/>
            <person name="Rossi A."/>
            <person name="Saif S."/>
            <person name="Samalova M."/>
            <person name="Saunders C.W."/>
            <person name="Shea T."/>
            <person name="Summerbell R.C."/>
            <person name="Xu J."/>
            <person name="Young S."/>
            <person name="Zeng Q."/>
            <person name="Birren B.W."/>
            <person name="Cuomo C.A."/>
            <person name="White T.C."/>
        </authorList>
    </citation>
    <scope>NUCLEOTIDE SEQUENCE [LARGE SCALE GENOMIC DNA]</scope>
    <source>
        <strain evidence="5">ATCC MYA-4605 / CBS 113480</strain>
    </source>
</reference>
<evidence type="ECO:0000256" key="2">
    <source>
        <dbReference type="SAM" id="Phobius"/>
    </source>
</evidence>
<dbReference type="HOGENOM" id="CLU_1124290_0_0_1"/>
<feature type="transmembrane region" description="Helical" evidence="2">
    <location>
        <begin position="177"/>
        <end position="200"/>
    </location>
</feature>
<dbReference type="PROSITE" id="PS51257">
    <property type="entry name" value="PROKAR_LIPOPROTEIN"/>
    <property type="match status" value="1"/>
</dbReference>
<keyword evidence="2" id="KW-0472">Membrane</keyword>
<feature type="signal peptide" evidence="3">
    <location>
        <begin position="1"/>
        <end position="21"/>
    </location>
</feature>
<sequence>MHSLRGLVASALLLFVISCNGQPLHPSHDTGHLRDYQPGRSLADYEAASVLKKVLSQPMHTGDGIRNLVSIAREELAAQEAQNDDQTVMRTDSQLQNTDTEALHQDVKDDSPSVSPSQTSGYSPDASGVIANSRDYDFLPDELNGYAGSSPGWLRLVKESGISTAGSSGRVEFLTPGIIITGVVILLLVTIAFFDFMQWIHLKRSRPRRRPSMAFFIIDGKAIPEIKYSDEDDYGRREMTVP</sequence>
<dbReference type="EMBL" id="DS995706">
    <property type="protein sequence ID" value="EEQ33779.1"/>
    <property type="molecule type" value="Genomic_DNA"/>
</dbReference>
<dbReference type="GeneID" id="9222409"/>
<feature type="compositionally biased region" description="Basic and acidic residues" evidence="1">
    <location>
        <begin position="101"/>
        <end position="111"/>
    </location>
</feature>
<feature type="chain" id="PRO_5002951818" evidence="3">
    <location>
        <begin position="22"/>
        <end position="242"/>
    </location>
</feature>
<evidence type="ECO:0000256" key="3">
    <source>
        <dbReference type="SAM" id="SignalP"/>
    </source>
</evidence>
<name>C5FV45_ARTOC</name>
<keyword evidence="5" id="KW-1185">Reference proteome</keyword>
<evidence type="ECO:0000313" key="4">
    <source>
        <dbReference type="EMBL" id="EEQ33779.1"/>
    </source>
</evidence>
<organism evidence="4 5">
    <name type="scientific">Arthroderma otae (strain ATCC MYA-4605 / CBS 113480)</name>
    <name type="common">Microsporum canis</name>
    <dbReference type="NCBI Taxonomy" id="554155"/>
    <lineage>
        <taxon>Eukaryota</taxon>
        <taxon>Fungi</taxon>
        <taxon>Dikarya</taxon>
        <taxon>Ascomycota</taxon>
        <taxon>Pezizomycotina</taxon>
        <taxon>Eurotiomycetes</taxon>
        <taxon>Eurotiomycetidae</taxon>
        <taxon>Onygenales</taxon>
        <taxon>Arthrodermataceae</taxon>
        <taxon>Microsporum</taxon>
    </lineage>
</organism>
<keyword evidence="3" id="KW-0732">Signal</keyword>
<keyword evidence="2" id="KW-0812">Transmembrane</keyword>
<feature type="region of interest" description="Disordered" evidence="1">
    <location>
        <begin position="79"/>
        <end position="126"/>
    </location>
</feature>
<accession>C5FV45</accession>
<keyword evidence="2" id="KW-1133">Transmembrane helix</keyword>